<feature type="compositionally biased region" description="Basic residues" evidence="1">
    <location>
        <begin position="162"/>
        <end position="172"/>
    </location>
</feature>
<feature type="region of interest" description="Disordered" evidence="1">
    <location>
        <begin position="125"/>
        <end position="172"/>
    </location>
</feature>
<proteinExistence type="predicted"/>
<feature type="compositionally biased region" description="Polar residues" evidence="1">
    <location>
        <begin position="135"/>
        <end position="148"/>
    </location>
</feature>
<feature type="region of interest" description="Disordered" evidence="1">
    <location>
        <begin position="1"/>
        <end position="109"/>
    </location>
</feature>
<dbReference type="HOGENOM" id="CLU_1552807_0_0_7"/>
<feature type="compositionally biased region" description="Basic and acidic residues" evidence="1">
    <location>
        <begin position="12"/>
        <end position="21"/>
    </location>
</feature>
<dbReference type="KEGG" id="dds:Ddes_2291"/>
<evidence type="ECO:0000256" key="1">
    <source>
        <dbReference type="SAM" id="MobiDB-lite"/>
    </source>
</evidence>
<evidence type="ECO:0000313" key="2">
    <source>
        <dbReference type="EMBL" id="ACL50186.1"/>
    </source>
</evidence>
<accession>B8J4Q6</accession>
<feature type="compositionally biased region" description="Basic residues" evidence="1">
    <location>
        <begin position="1"/>
        <end position="11"/>
    </location>
</feature>
<dbReference type="EMBL" id="CP001358">
    <property type="protein sequence ID" value="ACL50186.1"/>
    <property type="molecule type" value="Genomic_DNA"/>
</dbReference>
<name>B8J4Q6_DESDA</name>
<gene>
    <name evidence="2" type="ordered locus">Ddes_2291</name>
</gene>
<protein>
    <submittedName>
        <fullName evidence="2">Uncharacterized protein</fullName>
    </submittedName>
</protein>
<organism evidence="2">
    <name type="scientific">Desulfovibrio desulfuricans (strain ATCC 27774 / DSM 6949 / MB)</name>
    <dbReference type="NCBI Taxonomy" id="525146"/>
    <lineage>
        <taxon>Bacteria</taxon>
        <taxon>Pseudomonadati</taxon>
        <taxon>Thermodesulfobacteriota</taxon>
        <taxon>Desulfovibrionia</taxon>
        <taxon>Desulfovibrionales</taxon>
        <taxon>Desulfovibrionaceae</taxon>
        <taxon>Desulfovibrio</taxon>
    </lineage>
</organism>
<reference evidence="2" key="1">
    <citation type="submission" date="2009-01" db="EMBL/GenBank/DDBJ databases">
        <title>Complete sequence of Desulfovibrio desulfuricans subsp. desulfuricans str. ATCC 27774.</title>
        <authorList>
            <consortium name="US DOE Joint Genome Institute"/>
            <person name="Lucas S."/>
            <person name="Copeland A."/>
            <person name="Lapidus A."/>
            <person name="Glavina del Rio T."/>
            <person name="Tice H."/>
            <person name="Bruce D."/>
            <person name="Goodwin L."/>
            <person name="Pitluck S."/>
            <person name="Sims D."/>
            <person name="Lu M."/>
            <person name="Kiss H."/>
            <person name="Meineke L."/>
            <person name="Brettin T."/>
            <person name="Detter J.C."/>
            <person name="Han C."/>
            <person name="Larimer F."/>
            <person name="Land M."/>
            <person name="Hauser L."/>
            <person name="Kyrpides N."/>
            <person name="Ovchinnikova G."/>
            <person name="Hazen T.C."/>
        </authorList>
    </citation>
    <scope>NUCLEOTIDE SEQUENCE [LARGE SCALE GENOMIC DNA]</scope>
    <source>
        <strain evidence="2">ATCC 27774</strain>
    </source>
</reference>
<sequence>MSSIRFHSRLRKMPEPEKRYDAGSFAEKAVKRHPRCRSMTQTSADRPERYGRLKQQWIRPERPQRATSQQAARLHCTGSGYKRQDATSGRSPQLLIFPGPAPAHLQGVPRNRRFIDGPSVPCRRITAGFSPYQAGKTNASKQNRSTPGARQHPLGSPALRQRFSRYSKRSQP</sequence>
<dbReference type="AlphaFoldDB" id="B8J4Q6"/>